<comment type="catalytic activity">
    <reaction evidence="5">
        <text>a 2'-deoxyadenosine in DNA + S-adenosyl-L-methionine = an N(6)-methyl-2'-deoxyadenosine in DNA + S-adenosyl-L-homocysteine + H(+)</text>
        <dbReference type="Rhea" id="RHEA:15197"/>
        <dbReference type="Rhea" id="RHEA-COMP:12418"/>
        <dbReference type="Rhea" id="RHEA-COMP:12419"/>
        <dbReference type="ChEBI" id="CHEBI:15378"/>
        <dbReference type="ChEBI" id="CHEBI:57856"/>
        <dbReference type="ChEBI" id="CHEBI:59789"/>
        <dbReference type="ChEBI" id="CHEBI:90615"/>
        <dbReference type="ChEBI" id="CHEBI:90616"/>
        <dbReference type="EC" id="2.1.1.72"/>
    </reaction>
</comment>
<keyword evidence="2 8" id="KW-0489">Methyltransferase</keyword>
<dbReference type="Gene3D" id="3.40.50.150">
    <property type="entry name" value="Vaccinia Virus protein VP39"/>
    <property type="match status" value="1"/>
</dbReference>
<dbReference type="SUPFAM" id="SSF53335">
    <property type="entry name" value="S-adenosyl-L-methionine-dependent methyltransferases"/>
    <property type="match status" value="1"/>
</dbReference>
<feature type="domain" description="DNA methylase adenine-specific" evidence="6">
    <location>
        <begin position="329"/>
        <end position="422"/>
    </location>
</feature>
<dbReference type="EC" id="2.1.1.72" evidence="1"/>
<dbReference type="GO" id="GO:0009007">
    <property type="term" value="F:site-specific DNA-methyltransferase (adenine-specific) activity"/>
    <property type="evidence" value="ECO:0007669"/>
    <property type="project" value="UniProtKB-EC"/>
</dbReference>
<evidence type="ECO:0000259" key="6">
    <source>
        <dbReference type="Pfam" id="PF02384"/>
    </source>
</evidence>
<gene>
    <name evidence="8" type="ORF">EI684_12355</name>
</gene>
<dbReference type="PANTHER" id="PTHR33841:SF1">
    <property type="entry name" value="DNA METHYLTRANSFERASE A"/>
    <property type="match status" value="1"/>
</dbReference>
<evidence type="ECO:0000259" key="7">
    <source>
        <dbReference type="Pfam" id="PF18135"/>
    </source>
</evidence>
<feature type="non-terminal residue" evidence="8">
    <location>
        <position position="857"/>
    </location>
</feature>
<dbReference type="InterPro" id="IPR002052">
    <property type="entry name" value="DNA_methylase_N6_adenine_CS"/>
</dbReference>
<dbReference type="PROSITE" id="PS00092">
    <property type="entry name" value="N6_MTASE"/>
    <property type="match status" value="1"/>
</dbReference>
<evidence type="ECO:0000313" key="9">
    <source>
        <dbReference type="Proteomes" id="UP000280307"/>
    </source>
</evidence>
<dbReference type="GO" id="GO:0008170">
    <property type="term" value="F:N-methyltransferase activity"/>
    <property type="evidence" value="ECO:0007669"/>
    <property type="project" value="InterPro"/>
</dbReference>
<accession>A0A426TYB9</accession>
<evidence type="ECO:0000256" key="3">
    <source>
        <dbReference type="ARBA" id="ARBA00022679"/>
    </source>
</evidence>
<evidence type="ECO:0000256" key="4">
    <source>
        <dbReference type="ARBA" id="ARBA00022747"/>
    </source>
</evidence>
<dbReference type="InterPro" id="IPR029063">
    <property type="entry name" value="SAM-dependent_MTases_sf"/>
</dbReference>
<dbReference type="GO" id="GO:0009307">
    <property type="term" value="P:DNA restriction-modification system"/>
    <property type="evidence" value="ECO:0007669"/>
    <property type="project" value="UniProtKB-KW"/>
</dbReference>
<comment type="caution">
    <text evidence="8">The sequence shown here is derived from an EMBL/GenBank/DDBJ whole genome shotgun (WGS) entry which is preliminary data.</text>
</comment>
<dbReference type="EMBL" id="RSAS01000484">
    <property type="protein sequence ID" value="RRR70932.1"/>
    <property type="molecule type" value="Genomic_DNA"/>
</dbReference>
<dbReference type="InterPro" id="IPR041635">
    <property type="entry name" value="Type_ISP_LLaBIII_C"/>
</dbReference>
<keyword evidence="4" id="KW-0680">Restriction system</keyword>
<organism evidence="8 9">
    <name type="scientific">Candidatus Viridilinea halotolerans</name>
    <dbReference type="NCBI Taxonomy" id="2491704"/>
    <lineage>
        <taxon>Bacteria</taxon>
        <taxon>Bacillati</taxon>
        <taxon>Chloroflexota</taxon>
        <taxon>Chloroflexia</taxon>
        <taxon>Chloroflexales</taxon>
        <taxon>Chloroflexineae</taxon>
        <taxon>Oscillochloridaceae</taxon>
        <taxon>Candidatus Viridilinea</taxon>
    </lineage>
</organism>
<dbReference type="Proteomes" id="UP000280307">
    <property type="component" value="Unassembled WGS sequence"/>
</dbReference>
<dbReference type="InterPro" id="IPR050953">
    <property type="entry name" value="N4_N6_ade-DNA_methylase"/>
</dbReference>
<dbReference type="Pfam" id="PF18135">
    <property type="entry name" value="Type_ISP_C"/>
    <property type="match status" value="1"/>
</dbReference>
<dbReference type="Pfam" id="PF02384">
    <property type="entry name" value="N6_Mtase"/>
    <property type="match status" value="1"/>
</dbReference>
<proteinExistence type="predicted"/>
<dbReference type="PANTHER" id="PTHR33841">
    <property type="entry name" value="DNA METHYLTRANSFERASE YEEA-RELATED"/>
    <property type="match status" value="1"/>
</dbReference>
<keyword evidence="3 8" id="KW-0808">Transferase</keyword>
<protein>
    <recommendedName>
        <fullName evidence="1">site-specific DNA-methyltransferase (adenine-specific)</fullName>
        <ecNumber evidence="1">2.1.1.72</ecNumber>
    </recommendedName>
</protein>
<name>A0A426TYB9_9CHLR</name>
<dbReference type="GO" id="GO:0003677">
    <property type="term" value="F:DNA binding"/>
    <property type="evidence" value="ECO:0007669"/>
    <property type="project" value="InterPro"/>
</dbReference>
<dbReference type="AlphaFoldDB" id="A0A426TYB9"/>
<dbReference type="GO" id="GO:0032259">
    <property type="term" value="P:methylation"/>
    <property type="evidence" value="ECO:0007669"/>
    <property type="project" value="UniProtKB-KW"/>
</dbReference>
<evidence type="ECO:0000256" key="2">
    <source>
        <dbReference type="ARBA" id="ARBA00022603"/>
    </source>
</evidence>
<feature type="domain" description="Type ISP restriction-modification enzyme LLaBIII C-terminal specificity" evidence="7">
    <location>
        <begin position="711"/>
        <end position="854"/>
    </location>
</feature>
<dbReference type="PRINTS" id="PR00507">
    <property type="entry name" value="N12N6MTFRASE"/>
</dbReference>
<reference evidence="8 9" key="1">
    <citation type="submission" date="2018-12" db="EMBL/GenBank/DDBJ databases">
        <title>Genome Sequence of Candidatus Viridilinea halotolerans isolated from saline sulfide-rich spring.</title>
        <authorList>
            <person name="Grouzdev D.S."/>
            <person name="Burganskaya E.I."/>
            <person name="Krutkina M.S."/>
            <person name="Sukhacheva M.V."/>
            <person name="Gorlenko V.M."/>
        </authorList>
    </citation>
    <scope>NUCLEOTIDE SEQUENCE [LARGE SCALE GENOMIC DNA]</scope>
    <source>
        <strain evidence="8">Chok-6</strain>
    </source>
</reference>
<evidence type="ECO:0000256" key="1">
    <source>
        <dbReference type="ARBA" id="ARBA00011900"/>
    </source>
</evidence>
<sequence length="857" mass="95798">MDVITTYLRDLRDIHASGSAVKETSYYPALATLLNAVGAALRPRVCCILTLKNSGAGIPDGGLFTADQIGRHAPSDAFPAPLPSRGVLEVKGAGADVAVIATSPQVQKYLAGYGQVLVTNYRDFVLVGRDAHGQPLPQERYQLAANEAAFWQLLADPAAAAQVHGERLTEYLKRVLLAAAPLTNPVDVAWFLASYARDARVRIAGSQLPALDQVREALEAALGISFATQRGDHFFRSTLIQTLFYGVFSAWVLWHHENPEREDHFDWRFAQYYLHVPVLQELFHRIAAPAHLRPLNLEEVLNWTGAALNRVERGAFFARFDTGQAVQYFYEPFLHAFDPELRKELGVWYTPPEVVRYMVARVDQALRDELGVADGLADPHVFVLDPCTGTGAYVTEVLRRIATTLQAKGDDALLGQDVKQAALQRVFGFELLPAPFVIAHLQIGLLLQQLGVPLAKSERAGIYLTNALTGWAPPDAAKRAVQHHLDGLPELKQERDAAEHVKRDVPILVILGNPPYSGFAGIASMDEERDLSTAYRSTKLAPAPQGQGLNDLYVRFFRMAERQIVETTKRGIVCYIANYSWLDGLSFTGMRERYLEVFDRIWIDSLNGDKYRTGKVTPEGAPDPSVFSTDFNREGIQVGTAIALMVRRGPQPHQPEIVFRNFWGREKRADLLASSLTQPAYQHLAPPAALGFPLQPAQVQADYLHWPLLPELFPTSFPGIQTGRDDDLVDISREALHTRMTAYFDPAISHAAMAQIAPSLLENTNRFNASATRAQLQQRGFLAQNIVRYYYRPFDLRWLYWEPETKLLDEKRSEYFPHVFEGNVWMAAVQQNRKDFDPPISTSTYAARHVIERGANL</sequence>
<evidence type="ECO:0000313" key="8">
    <source>
        <dbReference type="EMBL" id="RRR70932.1"/>
    </source>
</evidence>
<evidence type="ECO:0000256" key="5">
    <source>
        <dbReference type="ARBA" id="ARBA00047942"/>
    </source>
</evidence>
<dbReference type="InterPro" id="IPR003356">
    <property type="entry name" value="DNA_methylase_A-5"/>
</dbReference>